<evidence type="ECO:0000313" key="5">
    <source>
        <dbReference type="Proteomes" id="UP001642540"/>
    </source>
</evidence>
<evidence type="ECO:0000313" key="4">
    <source>
        <dbReference type="EMBL" id="CAL8095445.1"/>
    </source>
</evidence>
<dbReference type="InterPro" id="IPR036291">
    <property type="entry name" value="NAD(P)-bd_dom_sf"/>
</dbReference>
<dbReference type="Proteomes" id="UP001642540">
    <property type="component" value="Unassembled WGS sequence"/>
</dbReference>
<keyword evidence="3" id="KW-0472">Membrane</keyword>
<protein>
    <recommendedName>
        <fullName evidence="6">Dehydrogenase/reductase SDR family member 7</fullName>
    </recommendedName>
</protein>
<evidence type="ECO:0008006" key="6">
    <source>
        <dbReference type="Google" id="ProtNLM"/>
    </source>
</evidence>
<keyword evidence="3" id="KW-1133">Transmembrane helix</keyword>
<gene>
    <name evidence="4" type="ORF">ODALV1_LOCUS9088</name>
</gene>
<dbReference type="PANTHER" id="PTHR44269:SF1">
    <property type="entry name" value="DEHYDROGENASE_REDUCTASE SDR FAMILY MEMBER 7"/>
    <property type="match status" value="1"/>
</dbReference>
<reference evidence="4 5" key="1">
    <citation type="submission" date="2024-08" db="EMBL/GenBank/DDBJ databases">
        <authorList>
            <person name="Cucini C."/>
            <person name="Frati F."/>
        </authorList>
    </citation>
    <scope>NUCLEOTIDE SEQUENCE [LARGE SCALE GENOMIC DNA]</scope>
</reference>
<dbReference type="PRINTS" id="PR00080">
    <property type="entry name" value="SDRFAMILY"/>
</dbReference>
<evidence type="ECO:0000256" key="1">
    <source>
        <dbReference type="ARBA" id="ARBA00023002"/>
    </source>
</evidence>
<feature type="transmembrane region" description="Helical" evidence="3">
    <location>
        <begin position="6"/>
        <end position="25"/>
    </location>
</feature>
<dbReference type="PROSITE" id="PS00061">
    <property type="entry name" value="ADH_SHORT"/>
    <property type="match status" value="1"/>
</dbReference>
<dbReference type="Pfam" id="PF00106">
    <property type="entry name" value="adh_short"/>
    <property type="match status" value="1"/>
</dbReference>
<evidence type="ECO:0000256" key="3">
    <source>
        <dbReference type="SAM" id="Phobius"/>
    </source>
</evidence>
<accession>A0ABP1QAF8</accession>
<keyword evidence="1" id="KW-0560">Oxidoreductase</keyword>
<dbReference type="PRINTS" id="PR00081">
    <property type="entry name" value="GDHRDH"/>
</dbReference>
<dbReference type="EMBL" id="CAXLJM020000027">
    <property type="protein sequence ID" value="CAL8095445.1"/>
    <property type="molecule type" value="Genomic_DNA"/>
</dbReference>
<keyword evidence="5" id="KW-1185">Reference proteome</keyword>
<comment type="similarity">
    <text evidence="2">Belongs to the short-chain dehydrogenases/reductases (SDR) family.</text>
</comment>
<keyword evidence="3" id="KW-0812">Transmembrane</keyword>
<dbReference type="SUPFAM" id="SSF51735">
    <property type="entry name" value="NAD(P)-binding Rossmann-fold domains"/>
    <property type="match status" value="1"/>
</dbReference>
<sequence length="322" mass="36098">MDFCTLLVTFTVVGFLVWIFAILCLDSDILTFAYSCFGKSLDRFYSRKVVWITGASSGIGEALAKELAKHKAKLVISARRIDELNRVKQECLELSKTMTDKDILVLPLDMTDYASHQHAFTKVLKHFGELDILVSNAGRSQRANWEEIENEVDKELFDLNVFSLLALNRIVLKYFYSVGKGHLAVMSSVAGKNGIPFSASYTGSKFALHGYFACLRNEIASKKMSVPITIICPGPVFSGFLKVAFTAKKGQEFGQGVRATDKRMSAERCAYLSLTGIANELEECWMSLFPFLQLTYLSHYQPYIAGRQSLEMAKHVWASNEN</sequence>
<organism evidence="4 5">
    <name type="scientific">Orchesella dallaii</name>
    <dbReference type="NCBI Taxonomy" id="48710"/>
    <lineage>
        <taxon>Eukaryota</taxon>
        <taxon>Metazoa</taxon>
        <taxon>Ecdysozoa</taxon>
        <taxon>Arthropoda</taxon>
        <taxon>Hexapoda</taxon>
        <taxon>Collembola</taxon>
        <taxon>Entomobryomorpha</taxon>
        <taxon>Entomobryoidea</taxon>
        <taxon>Orchesellidae</taxon>
        <taxon>Orchesellinae</taxon>
        <taxon>Orchesella</taxon>
    </lineage>
</organism>
<dbReference type="Gene3D" id="3.40.50.720">
    <property type="entry name" value="NAD(P)-binding Rossmann-like Domain"/>
    <property type="match status" value="1"/>
</dbReference>
<dbReference type="InterPro" id="IPR020904">
    <property type="entry name" value="Sc_DH/Rdtase_CS"/>
</dbReference>
<comment type="caution">
    <text evidence="4">The sequence shown here is derived from an EMBL/GenBank/DDBJ whole genome shotgun (WGS) entry which is preliminary data.</text>
</comment>
<evidence type="ECO:0000256" key="2">
    <source>
        <dbReference type="RuleBase" id="RU000363"/>
    </source>
</evidence>
<dbReference type="InterPro" id="IPR053011">
    <property type="entry name" value="SDR_family_member_7"/>
</dbReference>
<name>A0ABP1QAF8_9HEXA</name>
<dbReference type="PANTHER" id="PTHR44269">
    <property type="entry name" value="DEHYDROGENASE/REDUCTASE SDR FAMILY MEMBER 7-RELATED"/>
    <property type="match status" value="1"/>
</dbReference>
<dbReference type="InterPro" id="IPR002347">
    <property type="entry name" value="SDR_fam"/>
</dbReference>
<proteinExistence type="inferred from homology"/>